<sequence>MLSHYRFTDAEIRNQAGAMALAVTCVEKGLAPGQMVYEYGYAVGKVYEVSVYNKDLYSNWYRTSKEANEKYFSSEMASHCAEIPAHFPQLTARLLQRYQEISQARANDMAQMGSQMASVGGNYQQPISMTLQSAPAVPAQKNSTNHYLVNTGSGMRMCMVSASGYVNCN</sequence>
<gene>
    <name evidence="1" type="ORF">E6Q69_00370</name>
</gene>
<dbReference type="AlphaFoldDB" id="A0A5C7WFZ1"/>
<organism evidence="1 2">
    <name type="scientific">Aquipseudomonas alcaligenes</name>
    <name type="common">Pseudomonas alcaligenes</name>
    <dbReference type="NCBI Taxonomy" id="43263"/>
    <lineage>
        <taxon>Bacteria</taxon>
        <taxon>Pseudomonadati</taxon>
        <taxon>Pseudomonadota</taxon>
        <taxon>Gammaproteobacteria</taxon>
        <taxon>Pseudomonadales</taxon>
        <taxon>Pseudomonadaceae</taxon>
        <taxon>Aquipseudomonas</taxon>
    </lineage>
</organism>
<name>A0A5C7WFZ1_AQUAC</name>
<evidence type="ECO:0000313" key="1">
    <source>
        <dbReference type="EMBL" id="TXI35969.1"/>
    </source>
</evidence>
<evidence type="ECO:0000313" key="2">
    <source>
        <dbReference type="Proteomes" id="UP000321110"/>
    </source>
</evidence>
<dbReference type="EMBL" id="SSFO01000007">
    <property type="protein sequence ID" value="TXI35969.1"/>
    <property type="molecule type" value="Genomic_DNA"/>
</dbReference>
<proteinExistence type="predicted"/>
<accession>A0A5C7WFZ1</accession>
<comment type="caution">
    <text evidence="1">The sequence shown here is derived from an EMBL/GenBank/DDBJ whole genome shotgun (WGS) entry which is preliminary data.</text>
</comment>
<protein>
    <submittedName>
        <fullName evidence="1">Uncharacterized protein</fullName>
    </submittedName>
</protein>
<dbReference type="Proteomes" id="UP000321110">
    <property type="component" value="Unassembled WGS sequence"/>
</dbReference>
<reference evidence="1 2" key="1">
    <citation type="submission" date="2018-09" db="EMBL/GenBank/DDBJ databases">
        <title>Metagenome Assembled Genomes from an Advanced Water Purification Facility.</title>
        <authorList>
            <person name="Stamps B.W."/>
            <person name="Spear J.R."/>
        </authorList>
    </citation>
    <scope>NUCLEOTIDE SEQUENCE [LARGE SCALE GENOMIC DNA]</scope>
    <source>
        <strain evidence="1">Bin_52_1</strain>
    </source>
</reference>